<comment type="subcellular location">
    <subcellularLocation>
        <location evidence="1">Cell membrane</location>
        <topology evidence="1">Multi-pass membrane protein</topology>
    </subcellularLocation>
</comment>
<feature type="transmembrane region" description="Helical" evidence="6">
    <location>
        <begin position="161"/>
        <end position="181"/>
    </location>
</feature>
<dbReference type="Gene3D" id="1.20.1250.20">
    <property type="entry name" value="MFS general substrate transporter like domains"/>
    <property type="match status" value="2"/>
</dbReference>
<evidence type="ECO:0000256" key="4">
    <source>
        <dbReference type="ARBA" id="ARBA00022989"/>
    </source>
</evidence>
<dbReference type="Proteomes" id="UP000266552">
    <property type="component" value="Chromosome"/>
</dbReference>
<sequence>MRKTWLLGFGFFSISITWALYNAFVPYFLEDYISSVAWIGFFMTIDNYFALFLQPWIGSRSDRTHTRYGRRMPYLLIGMPLGALFTAMIPFHNGMATLLLFMILMNLAMSLYRSPTVSLMPDITEEKRRTRANGIINFMGGLGSILAFGVGSVLYSAHASLPFIAAAGVTLVSLFILKTFIQEKRDAPGYQAQTAARAKISFKSQINRTTVLLLAAIFFWFVAYQGVETLFTLYGKNEMGLTESQASFSLTFFSLAFVLFAIPSGWLGGKFGKKRLILIGVSGLLIVFALVPWVESLLLLRVLLTVGGLFWACININSYPFIVSTGSEDSIGTRTGMYYLVSSLAAISSPPLLGKLIDGMGYSILFYCAAGSMLLALICMLMIRHQETDHTAKTQNASASLS</sequence>
<organism evidence="8 9">
    <name type="scientific">Paenibacillus lautus</name>
    <name type="common">Bacillus lautus</name>
    <dbReference type="NCBI Taxonomy" id="1401"/>
    <lineage>
        <taxon>Bacteria</taxon>
        <taxon>Bacillati</taxon>
        <taxon>Bacillota</taxon>
        <taxon>Bacilli</taxon>
        <taxon>Bacillales</taxon>
        <taxon>Paenibacillaceae</taxon>
        <taxon>Paenibacillus</taxon>
    </lineage>
</organism>
<feature type="transmembrane region" description="Helical" evidence="6">
    <location>
        <begin position="276"/>
        <end position="294"/>
    </location>
</feature>
<dbReference type="InterPro" id="IPR020846">
    <property type="entry name" value="MFS_dom"/>
</dbReference>
<dbReference type="Pfam" id="PF07690">
    <property type="entry name" value="MFS_1"/>
    <property type="match status" value="1"/>
</dbReference>
<evidence type="ECO:0000256" key="5">
    <source>
        <dbReference type="ARBA" id="ARBA00023136"/>
    </source>
</evidence>
<evidence type="ECO:0000256" key="6">
    <source>
        <dbReference type="SAM" id="Phobius"/>
    </source>
</evidence>
<dbReference type="PANTHER" id="PTHR23528:SF1">
    <property type="entry name" value="MAJOR FACILITATOR SUPERFAMILY (MFS) PROFILE DOMAIN-CONTAINING PROTEIN"/>
    <property type="match status" value="1"/>
</dbReference>
<evidence type="ECO:0000259" key="7">
    <source>
        <dbReference type="PROSITE" id="PS50850"/>
    </source>
</evidence>
<dbReference type="InterPro" id="IPR036259">
    <property type="entry name" value="MFS_trans_sf"/>
</dbReference>
<keyword evidence="2" id="KW-0813">Transport</keyword>
<dbReference type="PANTHER" id="PTHR23528">
    <property type="match status" value="1"/>
</dbReference>
<dbReference type="AlphaFoldDB" id="A0A385TI98"/>
<keyword evidence="4 6" id="KW-1133">Transmembrane helix</keyword>
<evidence type="ECO:0000313" key="8">
    <source>
        <dbReference type="EMBL" id="AYB43393.1"/>
    </source>
</evidence>
<dbReference type="EMBL" id="CP032412">
    <property type="protein sequence ID" value="AYB43393.1"/>
    <property type="molecule type" value="Genomic_DNA"/>
</dbReference>
<evidence type="ECO:0000256" key="3">
    <source>
        <dbReference type="ARBA" id="ARBA00022692"/>
    </source>
</evidence>
<name>A0A385TI98_PAELA</name>
<keyword evidence="3 6" id="KW-0812">Transmembrane</keyword>
<dbReference type="SUPFAM" id="SSF103473">
    <property type="entry name" value="MFS general substrate transporter"/>
    <property type="match status" value="1"/>
</dbReference>
<accession>A0A385TI98</accession>
<keyword evidence="9" id="KW-1185">Reference proteome</keyword>
<dbReference type="PROSITE" id="PS50850">
    <property type="entry name" value="MFS"/>
    <property type="match status" value="1"/>
</dbReference>
<feature type="transmembrane region" description="Helical" evidence="6">
    <location>
        <begin position="209"/>
        <end position="227"/>
    </location>
</feature>
<proteinExistence type="predicted"/>
<dbReference type="GO" id="GO:0005886">
    <property type="term" value="C:plasma membrane"/>
    <property type="evidence" value="ECO:0007669"/>
    <property type="project" value="UniProtKB-SubCell"/>
</dbReference>
<feature type="transmembrane region" description="Helical" evidence="6">
    <location>
        <begin position="97"/>
        <end position="114"/>
    </location>
</feature>
<keyword evidence="5 6" id="KW-0472">Membrane</keyword>
<feature type="transmembrane region" description="Helical" evidence="6">
    <location>
        <begin position="364"/>
        <end position="383"/>
    </location>
</feature>
<feature type="transmembrane region" description="Helical" evidence="6">
    <location>
        <begin position="74"/>
        <end position="91"/>
    </location>
</feature>
<evidence type="ECO:0000256" key="1">
    <source>
        <dbReference type="ARBA" id="ARBA00004651"/>
    </source>
</evidence>
<reference evidence="8 9" key="1">
    <citation type="submission" date="2018-09" db="EMBL/GenBank/DDBJ databases">
        <title>Genome Sequence of Paenibacillus lautus Strain E7593-69, Azo Dye-Degrading Bacteria, Isolated from Commercial Tattoo Inks.</title>
        <authorList>
            <person name="Nho S.W."/>
            <person name="Kim S.-J."/>
            <person name="Kweon O."/>
            <person name="Cerniglia C.E."/>
        </authorList>
    </citation>
    <scope>NUCLEOTIDE SEQUENCE [LARGE SCALE GENOMIC DNA]</scope>
    <source>
        <strain evidence="8 9">E7593-69</strain>
    </source>
</reference>
<protein>
    <submittedName>
        <fullName evidence="8">MFS transporter</fullName>
    </submittedName>
</protein>
<dbReference type="RefSeq" id="WP_119847403.1">
    <property type="nucleotide sequence ID" value="NZ_CP032412.1"/>
</dbReference>
<evidence type="ECO:0000256" key="2">
    <source>
        <dbReference type="ARBA" id="ARBA00022448"/>
    </source>
</evidence>
<feature type="transmembrane region" description="Helical" evidence="6">
    <location>
        <begin position="135"/>
        <end position="155"/>
    </location>
</feature>
<dbReference type="KEGG" id="plw:D5F53_08900"/>
<dbReference type="InterPro" id="IPR011701">
    <property type="entry name" value="MFS"/>
</dbReference>
<dbReference type="GO" id="GO:0022857">
    <property type="term" value="F:transmembrane transporter activity"/>
    <property type="evidence" value="ECO:0007669"/>
    <property type="project" value="InterPro"/>
</dbReference>
<feature type="transmembrane region" description="Helical" evidence="6">
    <location>
        <begin position="335"/>
        <end position="352"/>
    </location>
</feature>
<feature type="transmembrane region" description="Helical" evidence="6">
    <location>
        <begin position="35"/>
        <end position="53"/>
    </location>
</feature>
<feature type="transmembrane region" description="Helical" evidence="6">
    <location>
        <begin position="300"/>
        <end position="323"/>
    </location>
</feature>
<dbReference type="CDD" id="cd17313">
    <property type="entry name" value="MFS_SLC45_SUC"/>
    <property type="match status" value="1"/>
</dbReference>
<evidence type="ECO:0000313" key="9">
    <source>
        <dbReference type="Proteomes" id="UP000266552"/>
    </source>
</evidence>
<feature type="domain" description="Major facilitator superfamily (MFS) profile" evidence="7">
    <location>
        <begin position="3"/>
        <end position="388"/>
    </location>
</feature>
<gene>
    <name evidence="8" type="ORF">D5F53_08900</name>
</gene>
<feature type="transmembrane region" description="Helical" evidence="6">
    <location>
        <begin position="247"/>
        <end position="269"/>
    </location>
</feature>